<reference evidence="2" key="1">
    <citation type="submission" date="2021-03" db="EMBL/GenBank/DDBJ databases">
        <authorList>
            <person name="Wang G."/>
        </authorList>
    </citation>
    <scope>NUCLEOTIDE SEQUENCE</scope>
    <source>
        <strain evidence="2">KCTC 12899</strain>
    </source>
</reference>
<evidence type="ECO:0000313" key="3">
    <source>
        <dbReference type="Proteomes" id="UP000664417"/>
    </source>
</evidence>
<dbReference type="Proteomes" id="UP000664417">
    <property type="component" value="Unassembled WGS sequence"/>
</dbReference>
<protein>
    <submittedName>
        <fullName evidence="2">Uncharacterized protein</fullName>
    </submittedName>
</protein>
<proteinExistence type="predicted"/>
<feature type="region of interest" description="Disordered" evidence="1">
    <location>
        <begin position="41"/>
        <end position="63"/>
    </location>
</feature>
<evidence type="ECO:0000313" key="2">
    <source>
        <dbReference type="EMBL" id="MBO1319581.1"/>
    </source>
</evidence>
<gene>
    <name evidence="2" type="ORF">J3U88_13985</name>
</gene>
<dbReference type="AlphaFoldDB" id="A0A8J7U5R3"/>
<evidence type="ECO:0000256" key="1">
    <source>
        <dbReference type="SAM" id="MobiDB-lite"/>
    </source>
</evidence>
<organism evidence="2 3">
    <name type="scientific">Acanthopleuribacter pedis</name>
    <dbReference type="NCBI Taxonomy" id="442870"/>
    <lineage>
        <taxon>Bacteria</taxon>
        <taxon>Pseudomonadati</taxon>
        <taxon>Acidobacteriota</taxon>
        <taxon>Holophagae</taxon>
        <taxon>Acanthopleuribacterales</taxon>
        <taxon>Acanthopleuribacteraceae</taxon>
        <taxon>Acanthopleuribacter</taxon>
    </lineage>
</organism>
<name>A0A8J7U5R3_9BACT</name>
<sequence>MTPHFFAYPQIHAARFEVTPKKGTEKIAAIQAKIITANGLAPNCGNPKVNREKPGLRRPTQNS</sequence>
<accession>A0A8J7U5R3</accession>
<dbReference type="RefSeq" id="WP_207859487.1">
    <property type="nucleotide sequence ID" value="NZ_JAFREP010000013.1"/>
</dbReference>
<dbReference type="EMBL" id="JAFREP010000013">
    <property type="protein sequence ID" value="MBO1319581.1"/>
    <property type="molecule type" value="Genomic_DNA"/>
</dbReference>
<keyword evidence="3" id="KW-1185">Reference proteome</keyword>
<comment type="caution">
    <text evidence="2">The sequence shown here is derived from an EMBL/GenBank/DDBJ whole genome shotgun (WGS) entry which is preliminary data.</text>
</comment>